<name>W4L8S8_9BACT</name>
<evidence type="ECO:0000313" key="1">
    <source>
        <dbReference type="EMBL" id="ETW93751.1"/>
    </source>
</evidence>
<proteinExistence type="predicted"/>
<dbReference type="Proteomes" id="UP000019140">
    <property type="component" value="Unassembled WGS sequence"/>
</dbReference>
<dbReference type="AlphaFoldDB" id="W4L8S8"/>
<dbReference type="EMBL" id="AZHX01002589">
    <property type="protein sequence ID" value="ETW93751.1"/>
    <property type="molecule type" value="Genomic_DNA"/>
</dbReference>
<reference evidence="1 2" key="1">
    <citation type="journal article" date="2014" name="Nature">
        <title>An environmental bacterial taxon with a large and distinct metabolic repertoire.</title>
        <authorList>
            <person name="Wilson M.C."/>
            <person name="Mori T."/>
            <person name="Ruckert C."/>
            <person name="Uria A.R."/>
            <person name="Helf M.J."/>
            <person name="Takada K."/>
            <person name="Gernert C."/>
            <person name="Steffens U.A."/>
            <person name="Heycke N."/>
            <person name="Schmitt S."/>
            <person name="Rinke C."/>
            <person name="Helfrich E.J."/>
            <person name="Brachmann A.O."/>
            <person name="Gurgui C."/>
            <person name="Wakimoto T."/>
            <person name="Kracht M."/>
            <person name="Crusemann M."/>
            <person name="Hentschel U."/>
            <person name="Abe I."/>
            <person name="Matsunaga S."/>
            <person name="Kalinowski J."/>
            <person name="Takeyama H."/>
            <person name="Piel J."/>
        </authorList>
    </citation>
    <scope>NUCLEOTIDE SEQUENCE [LARGE SCALE GENOMIC DNA]</scope>
    <source>
        <strain evidence="2">TSY2</strain>
    </source>
</reference>
<accession>W4L8S8</accession>
<keyword evidence="2" id="KW-1185">Reference proteome</keyword>
<organism evidence="1 2">
    <name type="scientific">Candidatus Entotheonella gemina</name>
    <dbReference type="NCBI Taxonomy" id="1429439"/>
    <lineage>
        <taxon>Bacteria</taxon>
        <taxon>Pseudomonadati</taxon>
        <taxon>Nitrospinota/Tectimicrobiota group</taxon>
        <taxon>Candidatus Tectimicrobiota</taxon>
        <taxon>Candidatus Entotheonellia</taxon>
        <taxon>Candidatus Entotheonellales</taxon>
        <taxon>Candidatus Entotheonellaceae</taxon>
        <taxon>Candidatus Entotheonella</taxon>
    </lineage>
</organism>
<feature type="non-terminal residue" evidence="1">
    <location>
        <position position="98"/>
    </location>
</feature>
<protein>
    <submittedName>
        <fullName evidence="1">Uncharacterized protein</fullName>
    </submittedName>
</protein>
<gene>
    <name evidence="1" type="ORF">ETSY2_50875</name>
</gene>
<comment type="caution">
    <text evidence="1">The sequence shown here is derived from an EMBL/GenBank/DDBJ whole genome shotgun (WGS) entry which is preliminary data.</text>
</comment>
<evidence type="ECO:0000313" key="2">
    <source>
        <dbReference type="Proteomes" id="UP000019140"/>
    </source>
</evidence>
<dbReference type="HOGENOM" id="CLU_2338314_0_0_7"/>
<sequence>MSQEVVEMKEVMSILDKFKLDDLGVVISGVNSNYDKLGKERIEGLIGKSIIIRNLCGSETEIKVKQVDISRSLIGKTNISIELEDIIELKDLEVNSIV</sequence>